<name>A0A2N5CV60_9CAUL</name>
<dbReference type="Gene3D" id="3.10.310.50">
    <property type="match status" value="1"/>
</dbReference>
<dbReference type="Pfam" id="PF04536">
    <property type="entry name" value="TPM_phosphatase"/>
    <property type="match status" value="1"/>
</dbReference>
<dbReference type="EMBL" id="PJRQ01000017">
    <property type="protein sequence ID" value="PLR17686.1"/>
    <property type="molecule type" value="Genomic_DNA"/>
</dbReference>
<dbReference type="PANTHER" id="PTHR30373">
    <property type="entry name" value="UPF0603 PROTEIN YGCG"/>
    <property type="match status" value="1"/>
</dbReference>
<evidence type="ECO:0000313" key="6">
    <source>
        <dbReference type="Proteomes" id="UP000281192"/>
    </source>
</evidence>
<dbReference type="EMBL" id="CP026100">
    <property type="protein sequence ID" value="AYV45454.1"/>
    <property type="molecule type" value="Genomic_DNA"/>
</dbReference>
<keyword evidence="6" id="KW-1185">Reference proteome</keyword>
<proteinExistence type="predicted"/>
<feature type="transmembrane region" description="Helical" evidence="1">
    <location>
        <begin position="44"/>
        <end position="66"/>
    </location>
</feature>
<dbReference type="PANTHER" id="PTHR30373:SF8">
    <property type="entry name" value="BLL7265 PROTEIN"/>
    <property type="match status" value="1"/>
</dbReference>
<protein>
    <recommendedName>
        <fullName evidence="2">TPM domain-containing protein</fullName>
    </recommendedName>
</protein>
<evidence type="ECO:0000313" key="3">
    <source>
        <dbReference type="EMBL" id="AYV45454.1"/>
    </source>
</evidence>
<keyword evidence="1" id="KW-0812">Transmembrane</keyword>
<evidence type="ECO:0000259" key="2">
    <source>
        <dbReference type="Pfam" id="PF04536"/>
    </source>
</evidence>
<gene>
    <name evidence="3" type="ORF">C1707_03890</name>
    <name evidence="4" type="ORF">CFHF_09605</name>
</gene>
<reference evidence="4 5" key="1">
    <citation type="submission" date="2017-12" db="EMBL/GenBank/DDBJ databases">
        <title>The genome sequence of Caulobacter flavus CGMCC1 15093.</title>
        <authorList>
            <person name="Gao J."/>
            <person name="Mao X."/>
            <person name="Sun J."/>
        </authorList>
    </citation>
    <scope>NUCLEOTIDE SEQUENCE [LARGE SCALE GENOMIC DNA]</scope>
    <source>
        <strain evidence="4 5">CGMCC1 15093</strain>
    </source>
</reference>
<evidence type="ECO:0000313" key="4">
    <source>
        <dbReference type="EMBL" id="PLR17686.1"/>
    </source>
</evidence>
<dbReference type="RefSeq" id="WP_101712796.1">
    <property type="nucleotide sequence ID" value="NZ_CP026100.1"/>
</dbReference>
<evidence type="ECO:0000256" key="1">
    <source>
        <dbReference type="SAM" id="Phobius"/>
    </source>
</evidence>
<dbReference type="KEGG" id="cfh:C1707_03890"/>
<dbReference type="Proteomes" id="UP000234483">
    <property type="component" value="Unassembled WGS sequence"/>
</dbReference>
<feature type="transmembrane region" description="Helical" evidence="1">
    <location>
        <begin position="86"/>
        <end position="110"/>
    </location>
</feature>
<accession>A0A2N5CV60</accession>
<feature type="domain" description="TPM" evidence="2">
    <location>
        <begin position="129"/>
        <end position="207"/>
    </location>
</feature>
<sequence>MSDILSRADQLRIADAVRAAEAGTIGEIRCVLAPRVEPERAAPVLAWAAGAALLLPAFGLLAGLRPEWLTRLFGGWSVGHAAAQDGAILSALLVYLTLQAAVFALATAVLSIPPLRRRLPTGEGPAERVKRAAMDYFLSSDLRATQGRTGVLIFAALAEHRVEVLADEGVHGLAPKDAWSGVVAELTAGLKAGRIADGFVAAVGRAGTILAEHAPRAADDDRNELSDVPTILR</sequence>
<dbReference type="InterPro" id="IPR007621">
    <property type="entry name" value="TPM_dom"/>
</dbReference>
<dbReference type="Proteomes" id="UP000281192">
    <property type="component" value="Chromosome"/>
</dbReference>
<reference evidence="3 6" key="2">
    <citation type="submission" date="2018-01" db="EMBL/GenBank/DDBJ databases">
        <title>Complete genome sequence of Caulobacter flavus RHGG3.</title>
        <authorList>
            <person name="Yang E."/>
        </authorList>
    </citation>
    <scope>NUCLEOTIDE SEQUENCE [LARGE SCALE GENOMIC DNA]</scope>
    <source>
        <strain evidence="3 6">RHGG3</strain>
    </source>
</reference>
<dbReference type="AlphaFoldDB" id="A0A2N5CV60"/>
<evidence type="ECO:0000313" key="5">
    <source>
        <dbReference type="Proteomes" id="UP000234483"/>
    </source>
</evidence>
<organism evidence="4 5">
    <name type="scientific">Caulobacter flavus</name>
    <dbReference type="NCBI Taxonomy" id="1679497"/>
    <lineage>
        <taxon>Bacteria</taxon>
        <taxon>Pseudomonadati</taxon>
        <taxon>Pseudomonadota</taxon>
        <taxon>Alphaproteobacteria</taxon>
        <taxon>Caulobacterales</taxon>
        <taxon>Caulobacteraceae</taxon>
        <taxon>Caulobacter</taxon>
    </lineage>
</organism>
<keyword evidence="1" id="KW-0472">Membrane</keyword>
<keyword evidence="1" id="KW-1133">Transmembrane helix</keyword>
<dbReference type="OrthoDB" id="5825388at2"/>